<sequence>MDEAGDGSAEREPSVDKDHGWDEGLSSDHRDHLQQPHGNEQHDEQQQQQHDEQQQHNHQQQQQPDRQQQQPYDQQQLQDHQLHQGDHPTEHRDGPLQHDHQQQQHQQQQPEPQQHHHQQQHEYDELHGHSHDHDDVHFQPDNNDHVHRDHFHRHPPGFPVRLVAGSDSSADGERQPLLSPQHRRGSRGVEPASLVNVFPRDPEFTKVMGDVEAAVDAGVYPERILQGSSGSYFVKDISGKVVGVFKPKDEEPYGHLNPKWTKWVHKNCCPCCFGRGCLVPNHGYLSEAGASLVDQKLELNVVPKTKVVHLACKTFYYGPIDRCKSQGKKFTMEKIPSVGRMFRRVGLPPKVGSLQLFVDGYKDADFWLRRFETEPLPENTRKQFQLQFERLVVLDYIIRNTDRGNDNWLIKYDCPVSDNRDSDWLMVKEPVIKIAAIDNGLAFPFKHPDSWRAYPFYWAWLPQAKVQFSQEIRELVLPKLEDTSFVQDLCHDLFDLCKDDKGFDKHTFDKQMSVMRGQIMNLERALHEGKTPLDLVNMPHIVVESASRSRSTSFIQIIRSKPFFSSW</sequence>
<keyword evidence="7 9" id="KW-0067">ATP-binding</keyword>
<dbReference type="PROSITE" id="PS50290">
    <property type="entry name" value="PI3_4_KINASE_3"/>
    <property type="match status" value="1"/>
</dbReference>
<keyword evidence="3" id="KW-1003">Cell membrane</keyword>
<comment type="catalytic activity">
    <reaction evidence="9">
        <text>a 1,2-diacyl-sn-glycero-3-phospho-(1D-myo-inositol) + ATP = a 1,2-diacyl-sn-glycero-3-phospho-(1D-myo-inositol 4-phosphate) + ADP + H(+)</text>
        <dbReference type="Rhea" id="RHEA:19877"/>
        <dbReference type="ChEBI" id="CHEBI:15378"/>
        <dbReference type="ChEBI" id="CHEBI:30616"/>
        <dbReference type="ChEBI" id="CHEBI:57880"/>
        <dbReference type="ChEBI" id="CHEBI:58178"/>
        <dbReference type="ChEBI" id="CHEBI:456216"/>
        <dbReference type="EC" id="2.7.1.67"/>
    </reaction>
</comment>
<dbReference type="InterPro" id="IPR000403">
    <property type="entry name" value="PI3/4_kinase_cat_dom"/>
</dbReference>
<proteinExistence type="inferred from homology"/>
<feature type="compositionally biased region" description="Basic and acidic residues" evidence="10">
    <location>
        <begin position="8"/>
        <end position="55"/>
    </location>
</feature>
<feature type="compositionally biased region" description="Low complexity" evidence="10">
    <location>
        <begin position="56"/>
        <end position="79"/>
    </location>
</feature>
<evidence type="ECO:0000256" key="6">
    <source>
        <dbReference type="ARBA" id="ARBA00022777"/>
    </source>
</evidence>
<feature type="domain" description="PI3K/PI4K catalytic" evidence="11">
    <location>
        <begin position="218"/>
        <end position="545"/>
    </location>
</feature>
<dbReference type="KEGG" id="pmrn:116940544"/>
<dbReference type="AlphaFoldDB" id="A0AAJ7WQH7"/>
<dbReference type="EC" id="2.7.1.67" evidence="9"/>
<evidence type="ECO:0000256" key="3">
    <source>
        <dbReference type="ARBA" id="ARBA00022475"/>
    </source>
</evidence>
<dbReference type="GO" id="GO:0005802">
    <property type="term" value="C:trans-Golgi network"/>
    <property type="evidence" value="ECO:0007669"/>
    <property type="project" value="TreeGrafter"/>
</dbReference>
<organism evidence="12 13">
    <name type="scientific">Petromyzon marinus</name>
    <name type="common">Sea lamprey</name>
    <dbReference type="NCBI Taxonomy" id="7757"/>
    <lineage>
        <taxon>Eukaryota</taxon>
        <taxon>Metazoa</taxon>
        <taxon>Chordata</taxon>
        <taxon>Craniata</taxon>
        <taxon>Vertebrata</taxon>
        <taxon>Cyclostomata</taxon>
        <taxon>Hyperoartia</taxon>
        <taxon>Petromyzontiformes</taxon>
        <taxon>Petromyzontidae</taxon>
        <taxon>Petromyzon</taxon>
    </lineage>
</organism>
<dbReference type="GO" id="GO:0007032">
    <property type="term" value="P:endosome organization"/>
    <property type="evidence" value="ECO:0007669"/>
    <property type="project" value="TreeGrafter"/>
</dbReference>
<evidence type="ECO:0000256" key="5">
    <source>
        <dbReference type="ARBA" id="ARBA00022741"/>
    </source>
</evidence>
<dbReference type="RefSeq" id="XP_032806392.1">
    <property type="nucleotide sequence ID" value="XM_032950501.1"/>
</dbReference>
<dbReference type="GeneID" id="116940544"/>
<dbReference type="RefSeq" id="XP_032806391.1">
    <property type="nucleotide sequence ID" value="XM_032950500.1"/>
</dbReference>
<dbReference type="GO" id="GO:0005765">
    <property type="term" value="C:lysosomal membrane"/>
    <property type="evidence" value="ECO:0007669"/>
    <property type="project" value="TreeGrafter"/>
</dbReference>
<dbReference type="PANTHER" id="PTHR12865">
    <property type="entry name" value="PHOSPHATIDYLINOSITOL 4-KINASE TYPE-II"/>
    <property type="match status" value="1"/>
</dbReference>
<keyword evidence="8 9" id="KW-0472">Membrane</keyword>
<feature type="compositionally biased region" description="Low complexity" evidence="10">
    <location>
        <begin position="103"/>
        <end position="112"/>
    </location>
</feature>
<dbReference type="GO" id="GO:0004430">
    <property type="term" value="F:1-phosphatidylinositol 4-kinase activity"/>
    <property type="evidence" value="ECO:0007669"/>
    <property type="project" value="UniProtKB-UniRule"/>
</dbReference>
<keyword evidence="4 9" id="KW-0808">Transferase</keyword>
<dbReference type="GO" id="GO:0046854">
    <property type="term" value="P:phosphatidylinositol phosphate biosynthetic process"/>
    <property type="evidence" value="ECO:0007669"/>
    <property type="project" value="UniProtKB-UniRule"/>
</dbReference>
<dbReference type="PANTHER" id="PTHR12865:SF1">
    <property type="entry name" value="PHOSPHATIDYLINOSITOL 4-KINASE TYPE 2"/>
    <property type="match status" value="1"/>
</dbReference>
<dbReference type="GO" id="GO:0005768">
    <property type="term" value="C:endosome"/>
    <property type="evidence" value="ECO:0007669"/>
    <property type="project" value="TreeGrafter"/>
</dbReference>
<dbReference type="GO" id="GO:0005886">
    <property type="term" value="C:plasma membrane"/>
    <property type="evidence" value="ECO:0007669"/>
    <property type="project" value="UniProtKB-SubCell"/>
</dbReference>
<evidence type="ECO:0000256" key="8">
    <source>
        <dbReference type="ARBA" id="ARBA00023136"/>
    </source>
</evidence>
<dbReference type="InterPro" id="IPR039756">
    <property type="entry name" value="Lsb6/PI4K2"/>
</dbReference>
<accession>A0AAJ7WQH7</accession>
<evidence type="ECO:0000313" key="12">
    <source>
        <dbReference type="Proteomes" id="UP001318040"/>
    </source>
</evidence>
<feature type="compositionally biased region" description="Basic and acidic residues" evidence="10">
    <location>
        <begin position="119"/>
        <end position="147"/>
    </location>
</feature>
<keyword evidence="5 9" id="KW-0547">Nucleotide-binding</keyword>
<evidence type="ECO:0000256" key="4">
    <source>
        <dbReference type="ARBA" id="ARBA00022679"/>
    </source>
</evidence>
<feature type="region of interest" description="Disordered" evidence="10">
    <location>
        <begin position="1"/>
        <end position="189"/>
    </location>
</feature>
<comment type="subcellular location">
    <subcellularLocation>
        <location evidence="1">Cell membrane</location>
    </subcellularLocation>
    <subcellularLocation>
        <location evidence="9">Membrane</location>
        <topology evidence="9">Peripheral membrane protein</topology>
    </subcellularLocation>
</comment>
<name>A0AAJ7WQH7_PETMA</name>
<evidence type="ECO:0000313" key="13">
    <source>
        <dbReference type="RefSeq" id="XP_032806391.1"/>
    </source>
</evidence>
<protein>
    <recommendedName>
        <fullName evidence="9">Phosphatidylinositol 4-kinase type 2</fullName>
        <ecNumber evidence="9">2.7.1.67</ecNumber>
    </recommendedName>
</protein>
<evidence type="ECO:0000256" key="2">
    <source>
        <dbReference type="ARBA" id="ARBA00008941"/>
    </source>
</evidence>
<evidence type="ECO:0000256" key="7">
    <source>
        <dbReference type="ARBA" id="ARBA00022840"/>
    </source>
</evidence>
<dbReference type="Pfam" id="PF00454">
    <property type="entry name" value="PI3_PI4_kinase"/>
    <property type="match status" value="1"/>
</dbReference>
<evidence type="ECO:0000256" key="10">
    <source>
        <dbReference type="SAM" id="MobiDB-lite"/>
    </source>
</evidence>
<evidence type="ECO:0000259" key="11">
    <source>
        <dbReference type="PROSITE" id="PS50290"/>
    </source>
</evidence>
<comment type="similarity">
    <text evidence="2 9">Belongs to the PI3/PI4-kinase family. Type II PI4K subfamily.</text>
</comment>
<feature type="compositionally biased region" description="Basic and acidic residues" evidence="10">
    <location>
        <begin position="80"/>
        <end position="102"/>
    </location>
</feature>
<dbReference type="GO" id="GO:0007030">
    <property type="term" value="P:Golgi organization"/>
    <property type="evidence" value="ECO:0007669"/>
    <property type="project" value="TreeGrafter"/>
</dbReference>
<evidence type="ECO:0000256" key="1">
    <source>
        <dbReference type="ARBA" id="ARBA00004236"/>
    </source>
</evidence>
<dbReference type="GO" id="GO:0005524">
    <property type="term" value="F:ATP binding"/>
    <property type="evidence" value="ECO:0007669"/>
    <property type="project" value="UniProtKB-UniRule"/>
</dbReference>
<keyword evidence="12" id="KW-1185">Reference proteome</keyword>
<evidence type="ECO:0000313" key="14">
    <source>
        <dbReference type="RefSeq" id="XP_032806392.1"/>
    </source>
</evidence>
<evidence type="ECO:0000256" key="9">
    <source>
        <dbReference type="RuleBase" id="RU367084"/>
    </source>
</evidence>
<reference evidence="13 14" key="1">
    <citation type="submission" date="2025-04" db="UniProtKB">
        <authorList>
            <consortium name="RefSeq"/>
        </authorList>
    </citation>
    <scope>IDENTIFICATION</scope>
    <source>
        <tissue evidence="13 14">Sperm</tissue>
    </source>
</reference>
<dbReference type="Proteomes" id="UP001318040">
    <property type="component" value="Chromosome 9"/>
</dbReference>
<keyword evidence="6 9" id="KW-0418">Kinase</keyword>
<gene>
    <name evidence="13 14" type="primary">LOC116940544</name>
</gene>